<dbReference type="PROSITE" id="PS50217">
    <property type="entry name" value="BZIP"/>
    <property type="match status" value="1"/>
</dbReference>
<dbReference type="SUPFAM" id="SSF48452">
    <property type="entry name" value="TPR-like"/>
    <property type="match status" value="1"/>
</dbReference>
<dbReference type="SMART" id="SM00386">
    <property type="entry name" value="HAT"/>
    <property type="match status" value="10"/>
</dbReference>
<feature type="compositionally biased region" description="Basic and acidic residues" evidence="8">
    <location>
        <begin position="3671"/>
        <end position="3685"/>
    </location>
</feature>
<dbReference type="InterPro" id="IPR003107">
    <property type="entry name" value="HAT"/>
</dbReference>
<keyword evidence="4" id="KW-0805">Transcription regulation</keyword>
<dbReference type="GO" id="GO:0005654">
    <property type="term" value="C:nucleoplasm"/>
    <property type="evidence" value="ECO:0007669"/>
    <property type="project" value="UniProtKB-ARBA"/>
</dbReference>
<evidence type="ECO:0000313" key="11">
    <source>
        <dbReference type="Proteomes" id="UP000183832"/>
    </source>
</evidence>
<feature type="compositionally biased region" description="Basic and acidic residues" evidence="8">
    <location>
        <begin position="3588"/>
        <end position="3609"/>
    </location>
</feature>
<keyword evidence="5" id="KW-0804">Transcription</keyword>
<feature type="compositionally biased region" description="Basic and acidic residues" evidence="8">
    <location>
        <begin position="821"/>
        <end position="830"/>
    </location>
</feature>
<dbReference type="FunFam" id="1.25.40.1040:FF:000002">
    <property type="entry name" value="Cleavage stimulation factor subunit 3"/>
    <property type="match status" value="1"/>
</dbReference>
<dbReference type="InterPro" id="IPR013907">
    <property type="entry name" value="Sds3"/>
</dbReference>
<evidence type="ECO:0000256" key="7">
    <source>
        <dbReference type="SAM" id="Coils"/>
    </source>
</evidence>
<dbReference type="InterPro" id="IPR011990">
    <property type="entry name" value="TPR-like_helical_dom_sf"/>
</dbReference>
<feature type="region of interest" description="Disordered" evidence="8">
    <location>
        <begin position="671"/>
        <end position="703"/>
    </location>
</feature>
<dbReference type="CDD" id="cd14692">
    <property type="entry name" value="bZIP_ATF4"/>
    <property type="match status" value="1"/>
</dbReference>
<evidence type="ECO:0000313" key="10">
    <source>
        <dbReference type="EMBL" id="CRK90547.1"/>
    </source>
</evidence>
<evidence type="ECO:0000259" key="9">
    <source>
        <dbReference type="PROSITE" id="PS50217"/>
    </source>
</evidence>
<feature type="region of interest" description="Disordered" evidence="8">
    <location>
        <begin position="1406"/>
        <end position="1443"/>
    </location>
</feature>
<feature type="compositionally biased region" description="Low complexity" evidence="8">
    <location>
        <begin position="3546"/>
        <end position="3560"/>
    </location>
</feature>
<feature type="compositionally biased region" description="Basic and acidic residues" evidence="8">
    <location>
        <begin position="3518"/>
        <end position="3543"/>
    </location>
</feature>
<feature type="compositionally biased region" description="Basic and acidic residues" evidence="8">
    <location>
        <begin position="738"/>
        <end position="747"/>
    </location>
</feature>
<dbReference type="STRING" id="568069.A0A1J1HRE8"/>
<feature type="region of interest" description="Disordered" evidence="8">
    <location>
        <begin position="2097"/>
        <end position="2120"/>
    </location>
</feature>
<dbReference type="PANTHER" id="PTHR19980">
    <property type="entry name" value="RNA CLEAVAGE STIMULATION FACTOR"/>
    <property type="match status" value="1"/>
</dbReference>
<dbReference type="SUPFAM" id="SSF57959">
    <property type="entry name" value="Leucine zipper domain"/>
    <property type="match status" value="1"/>
</dbReference>
<dbReference type="Proteomes" id="UP000183832">
    <property type="component" value="Unassembled WGS sequence"/>
</dbReference>
<evidence type="ECO:0000256" key="2">
    <source>
        <dbReference type="ARBA" id="ARBA00022491"/>
    </source>
</evidence>
<dbReference type="SMART" id="SM01401">
    <property type="entry name" value="Sds3"/>
    <property type="match status" value="1"/>
</dbReference>
<dbReference type="PROSITE" id="PS00036">
    <property type="entry name" value="BZIP_BASIC"/>
    <property type="match status" value="1"/>
</dbReference>
<feature type="domain" description="BZIP" evidence="9">
    <location>
        <begin position="1423"/>
        <end position="1486"/>
    </location>
</feature>
<name>A0A1J1HRE8_9DIPT</name>
<keyword evidence="7" id="KW-0175">Coiled coil</keyword>
<proteinExistence type="predicted"/>
<dbReference type="EMBL" id="CVRI01000020">
    <property type="protein sequence ID" value="CRK90547.1"/>
    <property type="molecule type" value="Genomic_DNA"/>
</dbReference>
<keyword evidence="11" id="KW-1185">Reference proteome</keyword>
<dbReference type="GO" id="GO:0031124">
    <property type="term" value="P:mRNA 3'-end processing"/>
    <property type="evidence" value="ECO:0007669"/>
    <property type="project" value="InterPro"/>
</dbReference>
<feature type="compositionally biased region" description="Basic residues" evidence="8">
    <location>
        <begin position="1000"/>
        <end position="1011"/>
    </location>
</feature>
<feature type="compositionally biased region" description="Basic and acidic residues" evidence="8">
    <location>
        <begin position="1421"/>
        <end position="1433"/>
    </location>
</feature>
<keyword evidence="3" id="KW-0677">Repeat</keyword>
<dbReference type="SMART" id="SM00338">
    <property type="entry name" value="BRLZ"/>
    <property type="match status" value="1"/>
</dbReference>
<dbReference type="GO" id="GO:0003729">
    <property type="term" value="F:mRNA binding"/>
    <property type="evidence" value="ECO:0007669"/>
    <property type="project" value="TreeGrafter"/>
</dbReference>
<keyword evidence="6" id="KW-0539">Nucleus</keyword>
<dbReference type="InterPro" id="IPR008847">
    <property type="entry name" value="Suf"/>
</dbReference>
<gene>
    <name evidence="10" type="ORF">CLUMA_CG004251</name>
</gene>
<feature type="region of interest" description="Disordered" evidence="8">
    <location>
        <begin position="821"/>
        <end position="847"/>
    </location>
</feature>
<feature type="coiled-coil region" evidence="7">
    <location>
        <begin position="929"/>
        <end position="960"/>
    </location>
</feature>
<sequence length="3894" mass="444156">MTNNTIISIDIEWGHERLVRAQQTVELRPYDIESWSVLLREAQSRGVNEVRSLYESLTTVFPTTARYWKIYIEQEMKARNYERVEKLFQRCLVKILNIDLWKLYLTYVKETKSGLSTHKEKLAQAYDFALEKIGMDLHSFSIWSDYVSFLKSFEPIGSFAENQKITAIRKVYQKAVLTPIIGIEVLWKEYIQFEHNINPVISEKMSLERSRDYMNARRVAKELENVTKGLNRNLPAVPPTLTKEEFKQVELWRKFINFEKQNPLRSEDTALVSRRVMFATEQCLLVLSHHPDVWIMAAQYLDQTAKHLTEKADTNAAKIFYDEVANILERATTGVLSRNALLYFAFADFEEGRLKYEKVHQMYNKFLSISDIDPTLAYVQYMKFTRRAEGIKSARAVFKKAREDIRSRYHVFVAAALMEYYCSKDKDIAFRIFELGLKRFGGSPEYVMCYIDYLSHLNEDNNTRVLFERVLSSGGLTNQLSVEVWNKFLEFESNIGDLSSIVKVERRRSAVLENLKEYEGKETAQLIDRYKFLDLFPCTTSELRSIGYHDIIALTAGTKVPQQNQDDGDESQKVLPRPDFSQMIPFKPKSNAYPGEHPMGGGSFPQPPALAALCAMLPPPTCFRGPFVAVDKLIDVFNRIKIDPPVPVVDNGMETKLFDLAKSVHWIVDDSSYTNDGGGKRRRLLPGGGDDSDDENTAAPPTHDIYRLRQQKRFNKNRDDEYISVESSDDEIQSKGNKKVDKPRADSETDTGDSSIEEANPGPSKRVREVKRSRKNSKAYLNKELKNIRNGTHPMSKYLQRLIAIQQNWIKESECAEGENVLKKEATKENEDTEDSSNEEANPGPSRRVVHKINRYSNKAVNPRTSSFVVHARNRLRKNAIALLKKEQEKVINGTHPRLIRNHKEIETNHHEILKAIQQNRERETEYAEREYALEIEAATKEFEEEKSELKKNIRAKFEEKKANLKSEHLIKVNINDALGKRRNPTRNLRNTSPRPVRETKKKPPSKKTSKIVHLLPKKEIQEDVKTIAQPAPLTPSNKQNCGQVMGMNGSPSRKLLNDDSSSGNDDDDKENTKEIRIEDGKLFYQRQWYLRGQAIYVEGIEVTKFEAIITAIAGKNTIIKLKKTTLTTMESIQQFELILMSKMEATPYKCSNTEDISLGDGFANDLFLKSVDEFTGIDFLEELDKDEKMYLDELQQITEKIDLPLYDFMIGNDVTSNCDTPKVSKTEQLLMEFDSIYDAVELDHLTPPQTPPEEKLFSSEQQQHQFGQDINIEQAQFIFDYQPQNQSQNSLQDQFIYVQNSNNDVPSVENEISIMFENSNESILPCEDSNSNQIIFDPEPIISSPADIQRELEVVDEIIQAHSRTQSDYDDDNCTILTSSSWSPRSESSTSSYFDDIEASKKTTKLSGISKKRTRPYGRNPEEKKSRKKEQNKNAATRYRQKKKEEVHVILGEERILMDKNKKLMTTFKDTQREVKYLKSLLRELFQARGFIQKKILTYAFSSVFKMWLKRKCVWLSIITAFSMARGDDMKADKQSNQHHGKRSPQHLEPINIMDSFQNLIENSPFKAKQNENSKAADDIQSLRDLIQKSSHLPEVSRDVSDKALNEVESLRDRLDDFERPTKLLSRLENILKEAPVGEDSELAQAIEDPMINVIDSEISEFIKTNRSKSKPHRKGYQPNLDEVKRVSIKNQKTKETRNLYREHLEVTSIHEEEHFEFGVGVEEWKVIRSQINQTAIIGRSSTNVVLIVGHGDTYELIKTIDYDVVAEDSLRIATLKIWDDNQNRVRYLALVTFKGQLLWYELIEDDLVEIQLWNLLKEIVSLCHFTHDDSEILLVTTIDEAGKVHAEFIEFSVPDNEFWVIQAFPLDARPDSVATLPMSREVIIAFVVNNNVLIYEHEFSKHLRGRFILTNTIQGSNVSAVSGFRIGGNSYLAIGGDQPQILRYSDNDFLPLTILGQSFDPLAKEFEHAKKSIELINDMLDYEEDVKEEIDEVLKDSINPKNDFHFENLHHIEELEAEILEFDGNVELAKDVIEFLDVSWTLEDFLVNLDEIEATITADEIKLKMIDDEINKVNRIHRQAEQFSKEDSPIIRLPFPSNGQPDPSTVHVLPQSPPRPRRQIEPIEESTVSSLTVKNLQVQMINGVPVDDFLFVDANGQLILPEANITFLDSVEVDNANVFKDGRVNNIDFSNDVITVESLNSRRNLHFKDIMVQNLEVGTLNDLPVDLESLEKIDLVTDTPVSFAAESVVIKDNLNVETINGIAWNDYISKLVPKHKDSTVDSIIVDGDVVVIGESGQLNVNYLNELPFPDEFVLKDGPRETVITGRKTFKGELLTTAVDTDGTINGIVPSDMITLDQDQVIHADTTFNEVEVIKKLEVNGTIAGRQLQEFLPNPTLVDVKVIDAACSFRELIVEGVVKIENSLDGQNLMKVLQDVVYESPDGSDVFINASKTFRNLEVVGDINIVSNFINDINLDEILMTDRDQVVTFNKLNGHVYISNLIVDGLFDGVNVTELELNSIRTFGDQFIESPLIISKGNLVEGSSIEIKESLNGVSVGDYLYVDEPIDLTFMDETSFDDLRVGNLKVDGDVVGSGSLVNFNISDISRNYLSKSLPQKILAPTRIQSLTTSETFQAKTINGMDFEVFKNYMLGIKNFKTSLLSGEQTLDNLIVNGNIFVKKINGEDFNNLVDNVIWLNRPNNIDGHLRFHDEVTVDGSMIIQGNLNGKSFKEFTENWISNKDESIVLHSNVAFQKDVIVEENLQTDSINNIKFDNIFFSSDIVNVPQLIVDGNVLVDDLNVVESFNQQKMKEIEDLYSYDIATDTHIVHSDVHFNQPVQTLSLKTPFINNLNVSLWLSNLIRLDESQVYITGPKIFNGPIIAQQGFYSEVINGINLKFLDHVILTNNQAMVQINGNLQFNDEVYAQIVALKNDLITDFISNCDPKEWLRNSLPIDRNVVLNGVLRIKAEALNSDIPHADYINNIPFSHFFTLATNQTFDDEIKVFGSVNVVGPLIVHGKVNGYDLRHERDNTVMRNEKHQEIKVKTSFAGANVLESMNTMGKINSKDLRHVALLNSSVFIKSAASLKSLEASSLYTDDLISGINFNKWYDNVLWVNGRQEQTIHGEWRVKKLRFSDDVVGNGLINNMSINHVESNLRQSLSSIDAAITNHTSQFEELCNKLSAKANDTQHSIHFLKHFEMDFKIKESDDIFSYFTFETSSLHHILIVNTNCTSHVYKWDKASERFKKVQKVVTGVVYNWEKVKNNNDDELFIITNSRMEANIPCQFGGINVWKMNDNQMFHVSTIRKGADVNEIHVTNQLPGRFFALDNLDVVTHYDILGEKKEFWQLPNKEHFNYTFLPSKVSHDVTLYNGRKLFVLESKFKKRSTRFLWQDKVEMNKGKSRPNDKTGYNIRVPDTGRKNYLPSIPSKPLTPVVGETRKSFVSKCKEVGEALRKSIRDTFGNVPKLKVKNANTKSAENEELETESKDQQGIGGFLQDVKEIGKAMKFFLTVPPGVKFANDKDEKSTENKSKESSLKKENKETEQVTISSTLSYDSSTSEFSENDNSESVTSADAKENVQETSTVTTSKDTESTEKLEEEIDTKVNQKSEENDELADDGNEIEDSDDLSRGDVLPEVESSNHDEESIEVTPRIILPEGQEHSSTDSNSSTKLQDETKVEAEQEVPHKILNGIETDDSQTATTDSTSPTEELPDEVKAEQEVPHKILSGSGIIEAENSYFPEHGSGEFIMMHVGPRYQRRPLYAVTRTRDSTIKGNHNLIEIYNDIFEGSIYQYIHCTEPSNLVSIEFHDETLLVFLESRIEIQAYIYRGIQGFVPFKRVKLPSFAAQMTSLTLPPKIEYKCDHHYLIVRIENQLVFYDVKTAGNCGLRHVKCTEK</sequence>
<reference evidence="10 11" key="1">
    <citation type="submission" date="2015-04" db="EMBL/GenBank/DDBJ databases">
        <authorList>
            <person name="Syromyatnikov M.Y."/>
            <person name="Popov V.N."/>
        </authorList>
    </citation>
    <scope>NUCLEOTIDE SEQUENCE [LARGE SCALE GENOMIC DNA]</scope>
</reference>
<feature type="region of interest" description="Disordered" evidence="8">
    <location>
        <begin position="560"/>
        <end position="601"/>
    </location>
</feature>
<evidence type="ECO:0000256" key="3">
    <source>
        <dbReference type="ARBA" id="ARBA00022737"/>
    </source>
</evidence>
<feature type="compositionally biased region" description="Low complexity" evidence="8">
    <location>
        <begin position="3696"/>
        <end position="3708"/>
    </location>
</feature>
<dbReference type="InterPro" id="IPR045243">
    <property type="entry name" value="Rna14-like"/>
</dbReference>
<evidence type="ECO:0000256" key="5">
    <source>
        <dbReference type="ARBA" id="ARBA00023163"/>
    </source>
</evidence>
<dbReference type="PANTHER" id="PTHR19980:SF0">
    <property type="entry name" value="CLEAVAGE STIMULATION FACTOR SUBUNIT 3"/>
    <property type="match status" value="1"/>
</dbReference>
<feature type="compositionally biased region" description="Acidic residues" evidence="8">
    <location>
        <begin position="3610"/>
        <end position="3625"/>
    </location>
</feature>
<organism evidence="10 11">
    <name type="scientific">Clunio marinus</name>
    <dbReference type="NCBI Taxonomy" id="568069"/>
    <lineage>
        <taxon>Eukaryota</taxon>
        <taxon>Metazoa</taxon>
        <taxon>Ecdysozoa</taxon>
        <taxon>Arthropoda</taxon>
        <taxon>Hexapoda</taxon>
        <taxon>Insecta</taxon>
        <taxon>Pterygota</taxon>
        <taxon>Neoptera</taxon>
        <taxon>Endopterygota</taxon>
        <taxon>Diptera</taxon>
        <taxon>Nematocera</taxon>
        <taxon>Chironomoidea</taxon>
        <taxon>Chironomidae</taxon>
        <taxon>Clunio</taxon>
    </lineage>
</organism>
<dbReference type="Gene3D" id="1.25.40.1040">
    <property type="match status" value="1"/>
</dbReference>
<feature type="region of interest" description="Disordered" evidence="8">
    <location>
        <begin position="1531"/>
        <end position="1550"/>
    </location>
</feature>
<dbReference type="GO" id="GO:0003700">
    <property type="term" value="F:DNA-binding transcription factor activity"/>
    <property type="evidence" value="ECO:0007669"/>
    <property type="project" value="InterPro"/>
</dbReference>
<protein>
    <submittedName>
        <fullName evidence="10">CLUMA_CG004251, isoform A</fullName>
    </submittedName>
</protein>
<dbReference type="Pfam" id="PF05843">
    <property type="entry name" value="Suf"/>
    <property type="match status" value="1"/>
</dbReference>
<feature type="compositionally biased region" description="Basic residues" evidence="8">
    <location>
        <begin position="768"/>
        <end position="777"/>
    </location>
</feature>
<feature type="region of interest" description="Disordered" evidence="8">
    <location>
        <begin position="1029"/>
        <end position="1074"/>
    </location>
</feature>
<dbReference type="Gene3D" id="1.20.5.170">
    <property type="match status" value="1"/>
</dbReference>
<feature type="region of interest" description="Disordered" evidence="8">
    <location>
        <begin position="976"/>
        <end position="1016"/>
    </location>
</feature>
<dbReference type="InterPro" id="IPR046347">
    <property type="entry name" value="bZIP_sf"/>
</dbReference>
<dbReference type="InterPro" id="IPR004827">
    <property type="entry name" value="bZIP"/>
</dbReference>
<comment type="subcellular location">
    <subcellularLocation>
        <location evidence="1">Nucleus</location>
    </subcellularLocation>
</comment>
<evidence type="ECO:0000256" key="8">
    <source>
        <dbReference type="SAM" id="MobiDB-lite"/>
    </source>
</evidence>
<keyword evidence="2" id="KW-0678">Repressor</keyword>
<feature type="region of interest" description="Disordered" evidence="8">
    <location>
        <begin position="3516"/>
        <end position="3718"/>
    </location>
</feature>
<evidence type="ECO:0000256" key="6">
    <source>
        <dbReference type="ARBA" id="ARBA00023242"/>
    </source>
</evidence>
<evidence type="ECO:0000256" key="1">
    <source>
        <dbReference type="ARBA" id="ARBA00004123"/>
    </source>
</evidence>
<dbReference type="OrthoDB" id="26282at2759"/>
<feature type="region of interest" description="Disordered" evidence="8">
    <location>
        <begin position="717"/>
        <end position="785"/>
    </location>
</feature>
<accession>A0A1J1HRE8</accession>
<evidence type="ECO:0000256" key="4">
    <source>
        <dbReference type="ARBA" id="ARBA00023015"/>
    </source>
</evidence>
<dbReference type="Pfam" id="PF08598">
    <property type="entry name" value="Sds3"/>
    <property type="match status" value="1"/>
</dbReference>